<proteinExistence type="predicted"/>
<accession>A0AAV4G4P9</accession>
<sequence>MYCQWCSYLALCPDSYLYLTDSYPRAPLIVETLHADDDNVDVKTPIGNVGYTADDWLTGPVIPSAILDFPRYGLRPPERARNA</sequence>
<evidence type="ECO:0000313" key="2">
    <source>
        <dbReference type="Proteomes" id="UP000762676"/>
    </source>
</evidence>
<dbReference type="Proteomes" id="UP000762676">
    <property type="component" value="Unassembled WGS sequence"/>
</dbReference>
<comment type="caution">
    <text evidence="1">The sequence shown here is derived from an EMBL/GenBank/DDBJ whole genome shotgun (WGS) entry which is preliminary data.</text>
</comment>
<dbReference type="AlphaFoldDB" id="A0AAV4G4P9"/>
<reference evidence="1 2" key="1">
    <citation type="journal article" date="2021" name="Elife">
        <title>Chloroplast acquisition without the gene transfer in kleptoplastic sea slugs, Plakobranchus ocellatus.</title>
        <authorList>
            <person name="Maeda T."/>
            <person name="Takahashi S."/>
            <person name="Yoshida T."/>
            <person name="Shimamura S."/>
            <person name="Takaki Y."/>
            <person name="Nagai Y."/>
            <person name="Toyoda A."/>
            <person name="Suzuki Y."/>
            <person name="Arimoto A."/>
            <person name="Ishii H."/>
            <person name="Satoh N."/>
            <person name="Nishiyama T."/>
            <person name="Hasebe M."/>
            <person name="Maruyama T."/>
            <person name="Minagawa J."/>
            <person name="Obokata J."/>
            <person name="Shigenobu S."/>
        </authorList>
    </citation>
    <scope>NUCLEOTIDE SEQUENCE [LARGE SCALE GENOMIC DNA]</scope>
</reference>
<gene>
    <name evidence="1" type="ORF">ElyMa_004047000</name>
</gene>
<protein>
    <submittedName>
        <fullName evidence="1">Uncharacterized protein</fullName>
    </submittedName>
</protein>
<name>A0AAV4G4P9_9GAST</name>
<keyword evidence="2" id="KW-1185">Reference proteome</keyword>
<dbReference type="EMBL" id="BMAT01008214">
    <property type="protein sequence ID" value="GFR80462.1"/>
    <property type="molecule type" value="Genomic_DNA"/>
</dbReference>
<organism evidence="1 2">
    <name type="scientific">Elysia marginata</name>
    <dbReference type="NCBI Taxonomy" id="1093978"/>
    <lineage>
        <taxon>Eukaryota</taxon>
        <taxon>Metazoa</taxon>
        <taxon>Spiralia</taxon>
        <taxon>Lophotrochozoa</taxon>
        <taxon>Mollusca</taxon>
        <taxon>Gastropoda</taxon>
        <taxon>Heterobranchia</taxon>
        <taxon>Euthyneura</taxon>
        <taxon>Panpulmonata</taxon>
        <taxon>Sacoglossa</taxon>
        <taxon>Placobranchoidea</taxon>
        <taxon>Plakobranchidae</taxon>
        <taxon>Elysia</taxon>
    </lineage>
</organism>
<evidence type="ECO:0000313" key="1">
    <source>
        <dbReference type="EMBL" id="GFR80462.1"/>
    </source>
</evidence>